<dbReference type="Gene3D" id="3.60.21.10">
    <property type="match status" value="1"/>
</dbReference>
<comment type="subcellular location">
    <subcellularLocation>
        <location evidence="2">Cytoplasm</location>
    </subcellularLocation>
</comment>
<evidence type="ECO:0000256" key="7">
    <source>
        <dbReference type="ARBA" id="ARBA00022723"/>
    </source>
</evidence>
<feature type="domain" description="Calcineurin-like phosphoesterase" evidence="12">
    <location>
        <begin position="111"/>
        <end position="290"/>
    </location>
</feature>
<dbReference type="GeneID" id="416418"/>
<dbReference type="InterPro" id="IPR004843">
    <property type="entry name" value="Calcineurin-like_PHP"/>
</dbReference>
<evidence type="ECO:0000256" key="10">
    <source>
        <dbReference type="ARBA" id="ARBA00047761"/>
    </source>
</evidence>
<comment type="catalytic activity">
    <reaction evidence="10">
        <text>O-phospho-L-seryl-[protein] + H2O = L-seryl-[protein] + phosphate</text>
        <dbReference type="Rhea" id="RHEA:20629"/>
        <dbReference type="Rhea" id="RHEA-COMP:9863"/>
        <dbReference type="Rhea" id="RHEA-COMP:11604"/>
        <dbReference type="ChEBI" id="CHEBI:15377"/>
        <dbReference type="ChEBI" id="CHEBI:29999"/>
        <dbReference type="ChEBI" id="CHEBI:43474"/>
        <dbReference type="ChEBI" id="CHEBI:83421"/>
        <dbReference type="EC" id="3.1.3.16"/>
    </reaction>
</comment>
<dbReference type="InterPro" id="IPR041867">
    <property type="entry name" value="MPP_CSTP1"/>
</dbReference>
<dbReference type="SMR" id="A0A8V0ZCV8"/>
<keyword evidence="6" id="KW-0963">Cytoplasm</keyword>
<comment type="catalytic activity">
    <reaction evidence="11">
        <text>O-phospho-L-threonyl-[protein] + H2O = L-threonyl-[protein] + phosphate</text>
        <dbReference type="Rhea" id="RHEA:47004"/>
        <dbReference type="Rhea" id="RHEA-COMP:11060"/>
        <dbReference type="Rhea" id="RHEA-COMP:11605"/>
        <dbReference type="ChEBI" id="CHEBI:15377"/>
        <dbReference type="ChEBI" id="CHEBI:30013"/>
        <dbReference type="ChEBI" id="CHEBI:43474"/>
        <dbReference type="ChEBI" id="CHEBI:61977"/>
        <dbReference type="EC" id="3.1.3.16"/>
    </reaction>
</comment>
<keyword evidence="7" id="KW-0479">Metal-binding</keyword>
<protein>
    <recommendedName>
        <fullName evidence="5">Serine/threonine-protein phosphatase CPPED1</fullName>
        <ecNumber evidence="4">3.1.3.16</ecNumber>
    </recommendedName>
    <alternativeName>
        <fullName evidence="9">Calcineurin-like phosphoesterase domain-containing protein 1</fullName>
    </alternativeName>
</protein>
<dbReference type="OMA" id="NEPTHET"/>
<evidence type="ECO:0000256" key="8">
    <source>
        <dbReference type="ARBA" id="ARBA00022801"/>
    </source>
</evidence>
<evidence type="ECO:0000256" key="4">
    <source>
        <dbReference type="ARBA" id="ARBA00013081"/>
    </source>
</evidence>
<dbReference type="PANTHER" id="PTHR43143">
    <property type="entry name" value="METALLOPHOSPHOESTERASE, CALCINEURIN SUPERFAMILY"/>
    <property type="match status" value="1"/>
</dbReference>
<proteinExistence type="evidence at protein level"/>
<comment type="similarity">
    <text evidence="3">Belongs to the metallophosphoesterase superfamily. CPPED1 family.</text>
</comment>
<dbReference type="CDD" id="cd07395">
    <property type="entry name" value="MPP_CSTP1"/>
    <property type="match status" value="1"/>
</dbReference>
<dbReference type="PANTHER" id="PTHR43143:SF1">
    <property type="entry name" value="SERINE_THREONINE-PROTEIN PHOSPHATASE CPPED1"/>
    <property type="match status" value="1"/>
</dbReference>
<reference evidence="13" key="2">
    <citation type="submission" date="2025-08" db="UniProtKB">
        <authorList>
            <consortium name="Ensembl"/>
        </authorList>
    </citation>
    <scope>IDENTIFICATION</scope>
    <source>
        <strain evidence="13">broiler</strain>
    </source>
</reference>
<evidence type="ECO:0007829" key="15">
    <source>
        <dbReference type="PeptideAtlas" id="A0A8V0ZCV8"/>
    </source>
</evidence>
<evidence type="ECO:0000259" key="12">
    <source>
        <dbReference type="Pfam" id="PF00149"/>
    </source>
</evidence>
<evidence type="ECO:0000256" key="1">
    <source>
        <dbReference type="ARBA" id="ARBA00001968"/>
    </source>
</evidence>
<reference evidence="13" key="3">
    <citation type="submission" date="2025-09" db="UniProtKB">
        <authorList>
            <consortium name="Ensembl"/>
        </authorList>
    </citation>
    <scope>IDENTIFICATION</scope>
    <source>
        <strain evidence="13">broiler</strain>
    </source>
</reference>
<dbReference type="SUPFAM" id="SSF56300">
    <property type="entry name" value="Metallo-dependent phosphatases"/>
    <property type="match status" value="1"/>
</dbReference>
<dbReference type="GO" id="GO:0004722">
    <property type="term" value="F:protein serine/threonine phosphatase activity"/>
    <property type="evidence" value="ECO:0007669"/>
    <property type="project" value="UniProtKB-EC"/>
</dbReference>
<dbReference type="AlphaFoldDB" id="A0A8V0ZCV8"/>
<dbReference type="FunCoup" id="A0A8V0ZCV8">
    <property type="interactions" value="384"/>
</dbReference>
<dbReference type="RefSeq" id="XP_046783274.1">
    <property type="nucleotide sequence ID" value="XM_046927318.1"/>
</dbReference>
<sequence>MSVMAAVGDVFRRARGRTLTAFRQGARNSSGGLRVPAGSILCRAAGREGWAWPRRGAECSEVVSGDEYQWKGPFYFIQGADPQFGLIKAWAVGNTGSGDDEWGEEIKLTEQAVQAINKLNPKPKFFVLCGDLIHGMPGTQWRKDQEQDLKNVLKNTDQDIPLVFVSGNHDIGNTPTRETIDNYCKSWGDDYFSFWVGGVFFLVLNSQLYFDSSKCPELKQAQDAWLNGQLAAAEKRKCKHIIVFQHIPLFLRKPDEDHDYFNLEKSVRQEIMEKFQNAGVKAVFSGHYHRNAGGWYRGLEMVVSSAIGCQLGEDKHGLRVVLVTDEKIVHRYYSLDELSSQGLEKEMVDMLAKQN</sequence>
<dbReference type="GO" id="GO:0046872">
    <property type="term" value="F:metal ion binding"/>
    <property type="evidence" value="ECO:0007669"/>
    <property type="project" value="UniProtKB-KW"/>
</dbReference>
<dbReference type="InterPro" id="IPR029052">
    <property type="entry name" value="Metallo-depent_PP-like"/>
</dbReference>
<name>A0A8V0ZCV8_CHICK</name>
<evidence type="ECO:0000256" key="6">
    <source>
        <dbReference type="ARBA" id="ARBA00022490"/>
    </source>
</evidence>
<dbReference type="GO" id="GO:0005737">
    <property type="term" value="C:cytoplasm"/>
    <property type="evidence" value="ECO:0007669"/>
    <property type="project" value="UniProtKB-SubCell"/>
</dbReference>
<gene>
    <name evidence="13" type="primary">CPPED1</name>
</gene>
<dbReference type="Ensembl" id="ENSGALT00010049130.1">
    <property type="protein sequence ID" value="ENSGALP00010029046.1"/>
    <property type="gene ID" value="ENSGALG00010020342.1"/>
</dbReference>
<evidence type="ECO:0000256" key="3">
    <source>
        <dbReference type="ARBA" id="ARBA00010567"/>
    </source>
</evidence>
<dbReference type="RefSeq" id="XP_046756533.1">
    <property type="nucleotide sequence ID" value="XM_046900577.1"/>
</dbReference>
<dbReference type="OrthoDB" id="45007at2759"/>
<organism evidence="13 14">
    <name type="scientific">Gallus gallus</name>
    <name type="common">Chicken</name>
    <dbReference type="NCBI Taxonomy" id="9031"/>
    <lineage>
        <taxon>Eukaryota</taxon>
        <taxon>Metazoa</taxon>
        <taxon>Chordata</taxon>
        <taxon>Craniata</taxon>
        <taxon>Vertebrata</taxon>
        <taxon>Euteleostomi</taxon>
        <taxon>Archelosauria</taxon>
        <taxon>Archosauria</taxon>
        <taxon>Dinosauria</taxon>
        <taxon>Saurischia</taxon>
        <taxon>Theropoda</taxon>
        <taxon>Coelurosauria</taxon>
        <taxon>Aves</taxon>
        <taxon>Neognathae</taxon>
        <taxon>Galloanserae</taxon>
        <taxon>Galliformes</taxon>
        <taxon>Phasianidae</taxon>
        <taxon>Phasianinae</taxon>
        <taxon>Gallus</taxon>
    </lineage>
</organism>
<evidence type="ECO:0000256" key="2">
    <source>
        <dbReference type="ARBA" id="ARBA00004496"/>
    </source>
</evidence>
<keyword evidence="14" id="KW-1185">Reference proteome</keyword>
<dbReference type="GeneTree" id="ENSGT00940000165640"/>
<dbReference type="EC" id="3.1.3.16" evidence="4"/>
<evidence type="ECO:0000313" key="13">
    <source>
        <dbReference type="Ensembl" id="ENSGALP00010029046.1"/>
    </source>
</evidence>
<keyword evidence="8" id="KW-0378">Hydrolase</keyword>
<evidence type="ECO:0000256" key="5">
    <source>
        <dbReference type="ARBA" id="ARBA00013356"/>
    </source>
</evidence>
<keyword evidence="15" id="KW-1267">Proteomics identification</keyword>
<evidence type="ECO:0000256" key="11">
    <source>
        <dbReference type="ARBA" id="ARBA00048336"/>
    </source>
</evidence>
<dbReference type="CTD" id="55313"/>
<comment type="cofactor">
    <cofactor evidence="1">
        <name>a divalent metal cation</name>
        <dbReference type="ChEBI" id="CHEBI:60240"/>
    </cofactor>
</comment>
<dbReference type="InterPro" id="IPR051918">
    <property type="entry name" value="STPP_CPPED1"/>
</dbReference>
<dbReference type="Proteomes" id="UP000000539">
    <property type="component" value="Chromosome 14"/>
</dbReference>
<dbReference type="Pfam" id="PF00149">
    <property type="entry name" value="Metallophos"/>
    <property type="match status" value="1"/>
</dbReference>
<dbReference type="RefSeq" id="XP_015149631.1">
    <property type="nucleotide sequence ID" value="XM_015294145.4"/>
</dbReference>
<reference evidence="13" key="1">
    <citation type="submission" date="2020-11" db="EMBL/GenBank/DDBJ databases">
        <title>Gallus gallus (Chicken) genome, bGalGal1, GRCg7b, maternal haplotype autosomes + Z &amp; W.</title>
        <authorList>
            <person name="Warren W."/>
            <person name="Formenti G."/>
            <person name="Fedrigo O."/>
            <person name="Haase B."/>
            <person name="Mountcastle J."/>
            <person name="Balacco J."/>
            <person name="Tracey A."/>
            <person name="Schneider V."/>
            <person name="Okimoto R."/>
            <person name="Cheng H."/>
            <person name="Hawken R."/>
            <person name="Howe K."/>
            <person name="Jarvis E.D."/>
        </authorList>
    </citation>
    <scope>NUCLEOTIDE SEQUENCE [LARGE SCALE GENOMIC DNA]</scope>
    <source>
        <strain evidence="13">Broiler</strain>
    </source>
</reference>
<accession>A0A8V0ZCV8</accession>
<evidence type="ECO:0000256" key="9">
    <source>
        <dbReference type="ARBA" id="ARBA00032900"/>
    </source>
</evidence>
<dbReference type="RefSeq" id="XP_046783273.1">
    <property type="nucleotide sequence ID" value="XM_046927317.1"/>
</dbReference>
<evidence type="ECO:0000313" key="14">
    <source>
        <dbReference type="Proteomes" id="UP000000539"/>
    </source>
</evidence>